<dbReference type="InterPro" id="IPR000225">
    <property type="entry name" value="Armadillo"/>
</dbReference>
<evidence type="ECO:0000256" key="4">
    <source>
        <dbReference type="ARBA" id="ARBA00022679"/>
    </source>
</evidence>
<protein>
    <recommendedName>
        <fullName evidence="3">RING-type E3 ubiquitin transferase</fullName>
        <ecNumber evidence="3">2.3.2.27</ecNumber>
    </recommendedName>
</protein>
<dbReference type="SMART" id="SM00504">
    <property type="entry name" value="Ubox"/>
    <property type="match status" value="1"/>
</dbReference>
<feature type="repeat" description="ARM" evidence="7">
    <location>
        <begin position="550"/>
        <end position="578"/>
    </location>
</feature>
<dbReference type="AlphaFoldDB" id="A0AB40BB35"/>
<accession>A0AB40BB35</accession>
<dbReference type="InterPro" id="IPR058678">
    <property type="entry name" value="ARM_PUB"/>
</dbReference>
<proteinExistence type="predicted"/>
<dbReference type="PROSITE" id="PS51698">
    <property type="entry name" value="U_BOX"/>
    <property type="match status" value="1"/>
</dbReference>
<feature type="domain" description="U-box" evidence="8">
    <location>
        <begin position="256"/>
        <end position="330"/>
    </location>
</feature>
<evidence type="ECO:0000256" key="6">
    <source>
        <dbReference type="ARBA" id="ARBA00022786"/>
    </source>
</evidence>
<dbReference type="Proteomes" id="UP001515500">
    <property type="component" value="Chromosome 1"/>
</dbReference>
<dbReference type="Pfam" id="PF25598">
    <property type="entry name" value="ARM_PUB"/>
    <property type="match status" value="1"/>
</dbReference>
<dbReference type="CDD" id="cd16664">
    <property type="entry name" value="RING-Ubox_PUB"/>
    <property type="match status" value="1"/>
</dbReference>
<dbReference type="SUPFAM" id="SSF48371">
    <property type="entry name" value="ARM repeat"/>
    <property type="match status" value="1"/>
</dbReference>
<reference evidence="9" key="1">
    <citation type="submission" date="2025-05" db="UniProtKB">
        <authorList>
            <consortium name="RefSeq"/>
        </authorList>
    </citation>
    <scope>NUCLEOTIDE SEQUENCE [LARGE SCALE GENOMIC DNA]</scope>
</reference>
<dbReference type="Pfam" id="PF25240">
    <property type="entry name" value="PUB2_N"/>
    <property type="match status" value="1"/>
</dbReference>
<dbReference type="Pfam" id="PF04564">
    <property type="entry name" value="U-box"/>
    <property type="match status" value="1"/>
</dbReference>
<evidence type="ECO:0000313" key="9">
    <source>
        <dbReference type="Proteomes" id="UP001515500"/>
    </source>
</evidence>
<dbReference type="FunFam" id="1.25.10.10:FF:000082">
    <property type="entry name" value="RING-type E3 ubiquitin transferase"/>
    <property type="match status" value="1"/>
</dbReference>
<evidence type="ECO:0000313" key="10">
    <source>
        <dbReference type="RefSeq" id="XP_039124415.1"/>
    </source>
</evidence>
<sequence>MVERRGDLFKHVDHSTIVSLGAMDREIIGGLINSVSRYIHLAACQNMKSATMKGFGNMVGILKLLKVVLDEVLNSEMLIDEQLIEAAEKLDAMVNEAREIMERRPQRMSKICSVLQTESIMLKARNFSLEICDALSKLQESSSFSSNSSSIQQCMQELQSVEQGQTSELIEIALKDECEIVTPSLEDILKIMENLGLTSNRELLMESIALEKERIRAELKKKTEYSDHIYQIIRLVSHFRHCMANIEQLGFLNGKPIPSYFRCPLSLELMVDPVIVASGQTYERSFIQKWLDNGLRICPNTRQPLDHINLIQNFTVKALIANWCEENNIKLSDSIQSEIISLPFSPTGGAPEELSPGNSFRDSLHRVSSSRSSLEYVKSEEQSFFAKHHQLMSDKEVVQHCGLANQQSCCHSKSESISSTISSIDIPSKFDEKVSLSEEINYTSPWPSKDQLNNPKNIHNNGTGTHAQVQKLVEDLKSRVSEVQTAAASELRLLAKNDKDNRNLIAECGAIPPLVSLLYSKIKRVQENAVTALLNLSINDNNKILIAEAGAIEPLIQVLESGNNEAKENAAATLFSLSVLEEYKIKIGRTNAVKALVYLLGFGSLRGKKDAAAALFNLSIYHENKARIVKAGAVKYLVEMLDPNTGMADKSVALLTNISTIPEGRSAIAQEGGIPLLVDTMETGSQRGKENAASALYQLCINSQKLCSIVLQEGAVPPLIALSQFGTPRAKEKAQQILSHFRSQRAGVMGKVKT</sequence>
<dbReference type="RefSeq" id="XP_039124415.1">
    <property type="nucleotide sequence ID" value="XM_039268481.1"/>
</dbReference>
<feature type="repeat" description="ARM" evidence="7">
    <location>
        <begin position="591"/>
        <end position="633"/>
    </location>
</feature>
<evidence type="ECO:0000256" key="2">
    <source>
        <dbReference type="ARBA" id="ARBA00004906"/>
    </source>
</evidence>
<dbReference type="InterPro" id="IPR011989">
    <property type="entry name" value="ARM-like"/>
</dbReference>
<evidence type="ECO:0000256" key="7">
    <source>
        <dbReference type="PROSITE-ProRule" id="PRU00259"/>
    </source>
</evidence>
<evidence type="ECO:0000256" key="3">
    <source>
        <dbReference type="ARBA" id="ARBA00012483"/>
    </source>
</evidence>
<dbReference type="InterPro" id="IPR045210">
    <property type="entry name" value="RING-Ubox_PUB"/>
</dbReference>
<reference evidence="10" key="2">
    <citation type="submission" date="2025-08" db="UniProtKB">
        <authorList>
            <consortium name="RefSeq"/>
        </authorList>
    </citation>
    <scope>IDENTIFICATION</scope>
</reference>
<dbReference type="PANTHER" id="PTHR23315:SF278">
    <property type="entry name" value="U-BOX DOMAIN-CONTAINING PROTEIN 3"/>
    <property type="match status" value="1"/>
</dbReference>
<dbReference type="Gene3D" id="3.30.40.10">
    <property type="entry name" value="Zinc/RING finger domain, C3HC4 (zinc finger)"/>
    <property type="match status" value="1"/>
</dbReference>
<organism evidence="9 10">
    <name type="scientific">Dioscorea cayennensis subsp. rotundata</name>
    <name type="common">White Guinea yam</name>
    <name type="synonym">Dioscorea rotundata</name>
    <dbReference type="NCBI Taxonomy" id="55577"/>
    <lineage>
        <taxon>Eukaryota</taxon>
        <taxon>Viridiplantae</taxon>
        <taxon>Streptophyta</taxon>
        <taxon>Embryophyta</taxon>
        <taxon>Tracheophyta</taxon>
        <taxon>Spermatophyta</taxon>
        <taxon>Magnoliopsida</taxon>
        <taxon>Liliopsida</taxon>
        <taxon>Dioscoreales</taxon>
        <taxon>Dioscoreaceae</taxon>
        <taxon>Dioscorea</taxon>
    </lineage>
</organism>
<comment type="pathway">
    <text evidence="2">Protein modification; protein ubiquitination.</text>
</comment>
<keyword evidence="6" id="KW-0833">Ubl conjugation pathway</keyword>
<feature type="repeat" description="ARM" evidence="7">
    <location>
        <begin position="509"/>
        <end position="551"/>
    </location>
</feature>
<dbReference type="PROSITE" id="PS50176">
    <property type="entry name" value="ARM_REPEAT"/>
    <property type="match status" value="4"/>
</dbReference>
<evidence type="ECO:0000256" key="1">
    <source>
        <dbReference type="ARBA" id="ARBA00000900"/>
    </source>
</evidence>
<keyword evidence="5" id="KW-0677">Repeat</keyword>
<dbReference type="PANTHER" id="PTHR23315">
    <property type="entry name" value="U BOX DOMAIN-CONTAINING"/>
    <property type="match status" value="1"/>
</dbReference>
<dbReference type="GO" id="GO:0061630">
    <property type="term" value="F:ubiquitin protein ligase activity"/>
    <property type="evidence" value="ECO:0007669"/>
    <property type="project" value="UniProtKB-EC"/>
</dbReference>
<comment type="catalytic activity">
    <reaction evidence="1">
        <text>S-ubiquitinyl-[E2 ubiquitin-conjugating enzyme]-L-cysteine + [acceptor protein]-L-lysine = [E2 ubiquitin-conjugating enzyme]-L-cysteine + N(6)-ubiquitinyl-[acceptor protein]-L-lysine.</text>
        <dbReference type="EC" id="2.3.2.27"/>
    </reaction>
</comment>
<dbReference type="InterPro" id="IPR013083">
    <property type="entry name" value="Znf_RING/FYVE/PHD"/>
</dbReference>
<dbReference type="SUPFAM" id="SSF57850">
    <property type="entry name" value="RING/U-box"/>
    <property type="match status" value="1"/>
</dbReference>
<dbReference type="Gene3D" id="1.25.10.10">
    <property type="entry name" value="Leucine-rich Repeat Variant"/>
    <property type="match status" value="1"/>
</dbReference>
<feature type="repeat" description="ARM" evidence="7">
    <location>
        <begin position="632"/>
        <end position="673"/>
    </location>
</feature>
<dbReference type="SMART" id="SM00185">
    <property type="entry name" value="ARM"/>
    <property type="match status" value="6"/>
</dbReference>
<dbReference type="InterPro" id="IPR016024">
    <property type="entry name" value="ARM-type_fold"/>
</dbReference>
<dbReference type="InterPro" id="IPR057314">
    <property type="entry name" value="PUB2-4-like_N"/>
</dbReference>
<dbReference type="GeneID" id="120260898"/>
<evidence type="ECO:0000259" key="8">
    <source>
        <dbReference type="PROSITE" id="PS51698"/>
    </source>
</evidence>
<dbReference type="GO" id="GO:0016567">
    <property type="term" value="P:protein ubiquitination"/>
    <property type="evidence" value="ECO:0007669"/>
    <property type="project" value="InterPro"/>
</dbReference>
<gene>
    <name evidence="10" type="primary">LOC120260898</name>
</gene>
<dbReference type="InterPro" id="IPR003613">
    <property type="entry name" value="Ubox_domain"/>
</dbReference>
<name>A0AB40BB35_DIOCR</name>
<evidence type="ECO:0000256" key="5">
    <source>
        <dbReference type="ARBA" id="ARBA00022737"/>
    </source>
</evidence>
<keyword evidence="4" id="KW-0808">Transferase</keyword>
<dbReference type="EC" id="2.3.2.27" evidence="3"/>
<keyword evidence="9" id="KW-1185">Reference proteome</keyword>